<organism evidence="2 3">
    <name type="scientific">Dendrobium nobile</name>
    <name type="common">Orchid</name>
    <dbReference type="NCBI Taxonomy" id="94219"/>
    <lineage>
        <taxon>Eukaryota</taxon>
        <taxon>Viridiplantae</taxon>
        <taxon>Streptophyta</taxon>
        <taxon>Embryophyta</taxon>
        <taxon>Tracheophyta</taxon>
        <taxon>Spermatophyta</taxon>
        <taxon>Magnoliopsida</taxon>
        <taxon>Liliopsida</taxon>
        <taxon>Asparagales</taxon>
        <taxon>Orchidaceae</taxon>
        <taxon>Epidendroideae</taxon>
        <taxon>Malaxideae</taxon>
        <taxon>Dendrobiinae</taxon>
        <taxon>Dendrobium</taxon>
    </lineage>
</organism>
<dbReference type="InterPro" id="IPR005135">
    <property type="entry name" value="Endo/exonuclease/phosphatase"/>
</dbReference>
<protein>
    <recommendedName>
        <fullName evidence="1">Endonuclease/exonuclease/phosphatase domain-containing protein</fullName>
    </recommendedName>
</protein>
<dbReference type="InterPro" id="IPR036691">
    <property type="entry name" value="Endo/exonu/phosph_ase_sf"/>
</dbReference>
<dbReference type="PANTHER" id="PTHR35218">
    <property type="entry name" value="RNASE H DOMAIN-CONTAINING PROTEIN"/>
    <property type="match status" value="1"/>
</dbReference>
<dbReference type="PANTHER" id="PTHR35218:SF9">
    <property type="entry name" value="ENDONUCLEASE_EXONUCLEASE_PHOSPHATASE DOMAIN-CONTAINING PROTEIN"/>
    <property type="match status" value="1"/>
</dbReference>
<dbReference type="EMBL" id="JAGYWB010000002">
    <property type="protein sequence ID" value="KAI0529352.1"/>
    <property type="molecule type" value="Genomic_DNA"/>
</dbReference>
<dbReference type="Gene3D" id="3.60.10.10">
    <property type="entry name" value="Endonuclease/exonuclease/phosphatase"/>
    <property type="match status" value="1"/>
</dbReference>
<name>A0A8T3CC92_DENNO</name>
<evidence type="ECO:0000259" key="1">
    <source>
        <dbReference type="Pfam" id="PF03372"/>
    </source>
</evidence>
<evidence type="ECO:0000313" key="3">
    <source>
        <dbReference type="Proteomes" id="UP000829196"/>
    </source>
</evidence>
<dbReference type="OrthoDB" id="786811at2759"/>
<evidence type="ECO:0000313" key="2">
    <source>
        <dbReference type="EMBL" id="KAI0529352.1"/>
    </source>
</evidence>
<dbReference type="GO" id="GO:0003824">
    <property type="term" value="F:catalytic activity"/>
    <property type="evidence" value="ECO:0007669"/>
    <property type="project" value="InterPro"/>
</dbReference>
<dbReference type="SUPFAM" id="SSF56219">
    <property type="entry name" value="DNase I-like"/>
    <property type="match status" value="1"/>
</dbReference>
<reference evidence="2" key="1">
    <citation type="journal article" date="2022" name="Front. Genet.">
        <title>Chromosome-Scale Assembly of the Dendrobium nobile Genome Provides Insights Into the Molecular Mechanism of the Biosynthesis of the Medicinal Active Ingredient of Dendrobium.</title>
        <authorList>
            <person name="Xu Q."/>
            <person name="Niu S.-C."/>
            <person name="Li K.-L."/>
            <person name="Zheng P.-J."/>
            <person name="Zhang X.-J."/>
            <person name="Jia Y."/>
            <person name="Liu Y."/>
            <person name="Niu Y.-X."/>
            <person name="Yu L.-H."/>
            <person name="Chen D.-F."/>
            <person name="Zhang G.-Q."/>
        </authorList>
    </citation>
    <scope>NUCLEOTIDE SEQUENCE</scope>
    <source>
        <tissue evidence="2">Leaf</tissue>
    </source>
</reference>
<dbReference type="SMR" id="A0A8T3CC92"/>
<accession>A0A8T3CC92</accession>
<comment type="caution">
    <text evidence="2">The sequence shown here is derived from an EMBL/GenBank/DDBJ whole genome shotgun (WGS) entry which is preliminary data.</text>
</comment>
<feature type="domain" description="Endonuclease/exonuclease/phosphatase" evidence="1">
    <location>
        <begin position="6"/>
        <end position="159"/>
    </location>
</feature>
<gene>
    <name evidence="2" type="ORF">KFK09_001900</name>
</gene>
<keyword evidence="3" id="KW-1185">Reference proteome</keyword>
<dbReference type="Pfam" id="PF03372">
    <property type="entry name" value="Exo_endo_phos"/>
    <property type="match status" value="1"/>
</dbReference>
<dbReference type="AlphaFoldDB" id="A0A8T3CC92"/>
<proteinExistence type="predicted"/>
<sequence length="185" mass="21762">MNSSIMFWNCRGARKRKASLYLKEVVKEHGIFFIGLLEIKVTSFDRRDVDQLIGSDWQFFHVSSEGLSRGLLVLWKARFEKFQMLEFSSQFIIGDLEVPNRGKWRIASIYGNKDVYKRRRLWERLEFYSSKELPMVLGGDFYCILSKDDKKGGRRFLFSLGPKEMKSFLALNDFHEVGYVGLKFT</sequence>
<dbReference type="Proteomes" id="UP000829196">
    <property type="component" value="Unassembled WGS sequence"/>
</dbReference>